<feature type="signal peptide" evidence="1">
    <location>
        <begin position="1"/>
        <end position="43"/>
    </location>
</feature>
<dbReference type="InterPro" id="IPR024079">
    <property type="entry name" value="MetalloPept_cat_dom_sf"/>
</dbReference>
<sequence>MRTSWLYLNLCKKCKASLAFIRHRKAGIAFLVPMMAGCGAALAQQITPPDLFVPVASSSWVGASATTGGSANHQPVKFNAGELLGLPNGKVARITLPRLGTLTIIHDRTEYHVNGDVTWVGYFKDYGTDYRVIITSGVNGSSGRVLSPDGEFSLIPGAGNDWLVDRKQAGFQGVSQSADDAVAQPLTLPTTAASTETPLTAAAVPAGNSSIDLMIVYTAGMVKRYGSGLQTRLNNLVQIANQAYIDSGIAITLNLVYSVEIDYSDTVAISTALHDLTNGAGLFSGIPALRGLYGADLVQLIRPFYYSQSYCGLAWINSANPTANFGYSVAEDGSDVGGKPYYCYDFASVHELGHNMGAAHDRAHANIPGAFSYSYGYGVDGVFATIMAAGYINATPVSKFSSPNLRCGPNSTPCGIADNSPNSADNVQTLNNTRAAVAAFASPLLVTLTASANPINYMGSTTLNWSSANANSCSATTSYGWSGSVPLSGNATVTPTSSSTYTLTCVGSGGASLSKSVTVTVNLNSLACLFNWAEINYSTLFAPSGAPMQTWDVYTYRHYSATNAYLGISSTNNDVYYEGPNGNLQDVGALSYWLSKAGCQ</sequence>
<accession>A0A2W4SVW2</accession>
<evidence type="ECO:0000256" key="1">
    <source>
        <dbReference type="SAM" id="SignalP"/>
    </source>
</evidence>
<dbReference type="Proteomes" id="UP000249396">
    <property type="component" value="Unassembled WGS sequence"/>
</dbReference>
<dbReference type="Gene3D" id="3.40.390.10">
    <property type="entry name" value="Collagenase (Catalytic Domain)"/>
    <property type="match status" value="1"/>
</dbReference>
<evidence type="ECO:0000313" key="3">
    <source>
        <dbReference type="EMBL" id="PZN74777.1"/>
    </source>
</evidence>
<gene>
    <name evidence="3" type="ORF">DM484_20410</name>
</gene>
<organism evidence="3 4">
    <name type="scientific">Candidatus Methylumidiphilus alinenensis</name>
    <dbReference type="NCBI Taxonomy" id="2202197"/>
    <lineage>
        <taxon>Bacteria</taxon>
        <taxon>Pseudomonadati</taxon>
        <taxon>Pseudomonadota</taxon>
        <taxon>Gammaproteobacteria</taxon>
        <taxon>Methylococcales</taxon>
        <taxon>Candidatus Methylumidiphilus</taxon>
    </lineage>
</organism>
<feature type="chain" id="PRO_5016035583" description="Peptidase M12B domain-containing protein" evidence="1">
    <location>
        <begin position="44"/>
        <end position="600"/>
    </location>
</feature>
<dbReference type="AlphaFoldDB" id="A0A2W4SVW2"/>
<proteinExistence type="predicted"/>
<evidence type="ECO:0000313" key="4">
    <source>
        <dbReference type="Proteomes" id="UP000249396"/>
    </source>
</evidence>
<dbReference type="PROSITE" id="PS50215">
    <property type="entry name" value="ADAM_MEPRO"/>
    <property type="match status" value="1"/>
</dbReference>
<keyword evidence="1" id="KW-0732">Signal</keyword>
<dbReference type="GO" id="GO:0006508">
    <property type="term" value="P:proteolysis"/>
    <property type="evidence" value="ECO:0007669"/>
    <property type="project" value="InterPro"/>
</dbReference>
<name>A0A2W4SVW2_9GAMM</name>
<dbReference type="SUPFAM" id="SSF55486">
    <property type="entry name" value="Metalloproteases ('zincins'), catalytic domain"/>
    <property type="match status" value="1"/>
</dbReference>
<protein>
    <recommendedName>
        <fullName evidence="2">Peptidase M12B domain-containing protein</fullName>
    </recommendedName>
</protein>
<evidence type="ECO:0000259" key="2">
    <source>
        <dbReference type="PROSITE" id="PS50215"/>
    </source>
</evidence>
<feature type="domain" description="Peptidase M12B" evidence="2">
    <location>
        <begin position="209"/>
        <end position="402"/>
    </location>
</feature>
<dbReference type="Pfam" id="PF13583">
    <property type="entry name" value="Reprolysin_4"/>
    <property type="match status" value="1"/>
</dbReference>
<comment type="caution">
    <text evidence="3">The sequence shown here is derived from an EMBL/GenBank/DDBJ whole genome shotgun (WGS) entry which is preliminary data.</text>
</comment>
<dbReference type="InterPro" id="IPR001590">
    <property type="entry name" value="Peptidase_M12B"/>
</dbReference>
<reference evidence="3 4" key="1">
    <citation type="journal article" date="2018" name="Aquat. Microb. Ecol.">
        <title>Gammaproteobacterial methanotrophs dominate.</title>
        <authorList>
            <person name="Rissanen A.J."/>
            <person name="Saarenheimo J."/>
            <person name="Tiirola M."/>
            <person name="Peura S."/>
            <person name="Aalto S.L."/>
            <person name="Karvinen A."/>
            <person name="Nykanen H."/>
        </authorList>
    </citation>
    <scope>NUCLEOTIDE SEQUENCE [LARGE SCALE GENOMIC DNA]</scope>
    <source>
        <strain evidence="3">AMbin10</strain>
    </source>
</reference>
<dbReference type="GO" id="GO:0004222">
    <property type="term" value="F:metalloendopeptidase activity"/>
    <property type="evidence" value="ECO:0007669"/>
    <property type="project" value="InterPro"/>
</dbReference>
<dbReference type="EMBL" id="QJPH01000413">
    <property type="protein sequence ID" value="PZN74777.1"/>
    <property type="molecule type" value="Genomic_DNA"/>
</dbReference>